<organism evidence="2 3">
    <name type="scientific">Sphingobacterium multivorum</name>
    <dbReference type="NCBI Taxonomy" id="28454"/>
    <lineage>
        <taxon>Bacteria</taxon>
        <taxon>Pseudomonadati</taxon>
        <taxon>Bacteroidota</taxon>
        <taxon>Sphingobacteriia</taxon>
        <taxon>Sphingobacteriales</taxon>
        <taxon>Sphingobacteriaceae</taxon>
        <taxon>Sphingobacterium</taxon>
    </lineage>
</organism>
<evidence type="ECO:0000313" key="3">
    <source>
        <dbReference type="Proteomes" id="UP000251241"/>
    </source>
</evidence>
<feature type="coiled-coil region" evidence="1">
    <location>
        <begin position="21"/>
        <end position="48"/>
    </location>
</feature>
<evidence type="ECO:0000313" key="2">
    <source>
        <dbReference type="EMBL" id="SPZ85877.1"/>
    </source>
</evidence>
<dbReference type="Proteomes" id="UP000251241">
    <property type="component" value="Unassembled WGS sequence"/>
</dbReference>
<keyword evidence="1" id="KW-0175">Coiled coil</keyword>
<proteinExistence type="predicted"/>
<reference evidence="2 3" key="1">
    <citation type="submission" date="2018-06" db="EMBL/GenBank/DDBJ databases">
        <authorList>
            <consortium name="Pathogen Informatics"/>
            <person name="Doyle S."/>
        </authorList>
    </citation>
    <scope>NUCLEOTIDE SEQUENCE [LARGE SCALE GENOMIC DNA]</scope>
    <source>
        <strain evidence="2 3">NCTC11343</strain>
    </source>
</reference>
<gene>
    <name evidence="2" type="ORF">NCTC11343_02442</name>
</gene>
<evidence type="ECO:0000256" key="1">
    <source>
        <dbReference type="SAM" id="Coils"/>
    </source>
</evidence>
<accession>A0A2X2IUK9</accession>
<dbReference type="AlphaFoldDB" id="A0A2X2IUK9"/>
<name>A0A2X2IUK9_SPHMU</name>
<dbReference type="RefSeq" id="WP_172462359.1">
    <property type="nucleotide sequence ID" value="NZ_UAUU01000008.1"/>
</dbReference>
<dbReference type="EMBL" id="UAUU01000008">
    <property type="protein sequence ID" value="SPZ85877.1"/>
    <property type="molecule type" value="Genomic_DNA"/>
</dbReference>
<sequence>MNTTKVQAIRLPKGNRKAATLTKKKNQRQQQEKVLQRLKDRKTEVLIKPKLNSWKWQRKWRSPGVTI</sequence>
<protein>
    <submittedName>
        <fullName evidence="2">Uncharacterized protein</fullName>
    </submittedName>
</protein>